<dbReference type="GO" id="GO:0005524">
    <property type="term" value="F:ATP binding"/>
    <property type="evidence" value="ECO:0007669"/>
    <property type="project" value="UniProtKB-KW"/>
</dbReference>
<evidence type="ECO:0000256" key="3">
    <source>
        <dbReference type="ARBA" id="ARBA00022741"/>
    </source>
</evidence>
<dbReference type="InterPro" id="IPR037219">
    <property type="entry name" value="Peptidase_M41-like"/>
</dbReference>
<protein>
    <recommendedName>
        <fullName evidence="8">Peptidase M41 domain-containing protein</fullName>
    </recommendedName>
</protein>
<evidence type="ECO:0000313" key="9">
    <source>
        <dbReference type="EMBL" id="KAH7426546.1"/>
    </source>
</evidence>
<dbReference type="GO" id="GO:0004222">
    <property type="term" value="F:metalloendopeptidase activity"/>
    <property type="evidence" value="ECO:0007669"/>
    <property type="project" value="InterPro"/>
</dbReference>
<evidence type="ECO:0000313" key="10">
    <source>
        <dbReference type="Proteomes" id="UP000825935"/>
    </source>
</evidence>
<dbReference type="GO" id="GO:0004176">
    <property type="term" value="F:ATP-dependent peptidase activity"/>
    <property type="evidence" value="ECO:0007669"/>
    <property type="project" value="InterPro"/>
</dbReference>
<keyword evidence="4" id="KW-0862">Zinc</keyword>
<dbReference type="InterPro" id="IPR050928">
    <property type="entry name" value="ATP-dep_Zn_Metalloprotease"/>
</dbReference>
<dbReference type="PANTHER" id="PTHR43655">
    <property type="entry name" value="ATP-DEPENDENT PROTEASE"/>
    <property type="match status" value="1"/>
</dbReference>
<keyword evidence="10" id="KW-1185">Reference proteome</keyword>
<dbReference type="SUPFAM" id="SSF140990">
    <property type="entry name" value="FtsH protease domain-like"/>
    <property type="match status" value="1"/>
</dbReference>
<dbReference type="PANTHER" id="PTHR43655:SF2">
    <property type="entry name" value="AFG3 LIKE MATRIX AAA PEPTIDASE SUBUNIT 2, ISOFORM A"/>
    <property type="match status" value="1"/>
</dbReference>
<dbReference type="GO" id="GO:0005745">
    <property type="term" value="C:m-AAA complex"/>
    <property type="evidence" value="ECO:0007669"/>
    <property type="project" value="TreeGrafter"/>
</dbReference>
<dbReference type="GO" id="GO:0046872">
    <property type="term" value="F:metal ion binding"/>
    <property type="evidence" value="ECO:0007669"/>
    <property type="project" value="UniProtKB-KW"/>
</dbReference>
<dbReference type="EMBL" id="CM035415">
    <property type="protein sequence ID" value="KAH7426546.1"/>
    <property type="molecule type" value="Genomic_DNA"/>
</dbReference>
<comment type="cofactor">
    <cofactor evidence="1">
        <name>Zn(2+)</name>
        <dbReference type="ChEBI" id="CHEBI:29105"/>
    </cofactor>
</comment>
<keyword evidence="3" id="KW-0547">Nucleotide-binding</keyword>
<keyword evidence="5" id="KW-0067">ATP-binding</keyword>
<keyword evidence="2" id="KW-0479">Metal-binding</keyword>
<gene>
    <name evidence="9" type="ORF">KP509_10G005500</name>
</gene>
<keyword evidence="6" id="KW-0378">Hydrolase</keyword>
<feature type="region of interest" description="Disordered" evidence="7">
    <location>
        <begin position="239"/>
        <end position="272"/>
    </location>
</feature>
<dbReference type="OrthoDB" id="1413014at2759"/>
<evidence type="ECO:0000256" key="5">
    <source>
        <dbReference type="ARBA" id="ARBA00022840"/>
    </source>
</evidence>
<accession>A0A8T2TY20</accession>
<dbReference type="GO" id="GO:0034982">
    <property type="term" value="P:mitochondrial protein processing"/>
    <property type="evidence" value="ECO:0007669"/>
    <property type="project" value="TreeGrafter"/>
</dbReference>
<comment type="caution">
    <text evidence="9">The sequence shown here is derived from an EMBL/GenBank/DDBJ whole genome shotgun (WGS) entry which is preliminary data.</text>
</comment>
<dbReference type="Pfam" id="PF01434">
    <property type="entry name" value="Peptidase_M41"/>
    <property type="match status" value="1"/>
</dbReference>
<proteinExistence type="predicted"/>
<name>A0A8T2TY20_CERRI</name>
<dbReference type="InterPro" id="IPR000642">
    <property type="entry name" value="Peptidase_M41"/>
</dbReference>
<dbReference type="Gene3D" id="1.20.58.760">
    <property type="entry name" value="Peptidase M41"/>
    <property type="match status" value="1"/>
</dbReference>
<organism evidence="9 10">
    <name type="scientific">Ceratopteris richardii</name>
    <name type="common">Triangle waterfern</name>
    <dbReference type="NCBI Taxonomy" id="49495"/>
    <lineage>
        <taxon>Eukaryota</taxon>
        <taxon>Viridiplantae</taxon>
        <taxon>Streptophyta</taxon>
        <taxon>Embryophyta</taxon>
        <taxon>Tracheophyta</taxon>
        <taxon>Polypodiopsida</taxon>
        <taxon>Polypodiidae</taxon>
        <taxon>Polypodiales</taxon>
        <taxon>Pteridineae</taxon>
        <taxon>Pteridaceae</taxon>
        <taxon>Parkerioideae</taxon>
        <taxon>Ceratopteris</taxon>
    </lineage>
</organism>
<sequence length="272" mass="30261">MRYPCNYDGNQKSCEMLKRSDNKYGAPSALVVVAIQVISKSERRTVAYHEAGHAVVAWFLEHAEPLLKVTIVPRGTAALGFAQYLPNENLLMTKEQLLDTTCMALGGRASEQVLLGKISTGAQNDLEKVTKMTYQQVAVFGFSEKVGLLSFPQREGSFEMTKPYSNATAEIIDKEVREWVAAAYKRTVELVEKHKQGIVELAEALLKNEVLHQDDLVKILGERPFMSAELSNYDKFKQGFLHKENPQETEAEAQQENKEGSEPPTVGAPALT</sequence>
<dbReference type="AlphaFoldDB" id="A0A8T2TY20"/>
<dbReference type="Proteomes" id="UP000825935">
    <property type="component" value="Chromosome 10"/>
</dbReference>
<keyword evidence="6" id="KW-0645">Protease</keyword>
<evidence type="ECO:0000256" key="4">
    <source>
        <dbReference type="ARBA" id="ARBA00022833"/>
    </source>
</evidence>
<keyword evidence="6" id="KW-0482">Metalloprotease</keyword>
<dbReference type="GO" id="GO:0009535">
    <property type="term" value="C:chloroplast thylakoid membrane"/>
    <property type="evidence" value="ECO:0007669"/>
    <property type="project" value="TreeGrafter"/>
</dbReference>
<evidence type="ECO:0000259" key="8">
    <source>
        <dbReference type="Pfam" id="PF01434"/>
    </source>
</evidence>
<evidence type="ECO:0000256" key="2">
    <source>
        <dbReference type="ARBA" id="ARBA00022723"/>
    </source>
</evidence>
<dbReference type="FunFam" id="1.20.58.760:FF:000005">
    <property type="entry name" value="ATP-dependent zinc metalloprotease FTSH 10, mitochondrial"/>
    <property type="match status" value="1"/>
</dbReference>
<evidence type="ECO:0000256" key="7">
    <source>
        <dbReference type="SAM" id="MobiDB-lite"/>
    </source>
</evidence>
<reference evidence="9" key="1">
    <citation type="submission" date="2021-08" db="EMBL/GenBank/DDBJ databases">
        <title>WGS assembly of Ceratopteris richardii.</title>
        <authorList>
            <person name="Marchant D.B."/>
            <person name="Chen G."/>
            <person name="Jenkins J."/>
            <person name="Shu S."/>
            <person name="Leebens-Mack J."/>
            <person name="Grimwood J."/>
            <person name="Schmutz J."/>
            <person name="Soltis P."/>
            <person name="Soltis D."/>
            <person name="Chen Z.-H."/>
        </authorList>
    </citation>
    <scope>NUCLEOTIDE SEQUENCE</scope>
    <source>
        <strain evidence="9">Whitten #5841</strain>
        <tissue evidence="9">Leaf</tissue>
    </source>
</reference>
<feature type="domain" description="Peptidase M41" evidence="8">
    <location>
        <begin position="37"/>
        <end position="219"/>
    </location>
</feature>
<evidence type="ECO:0000256" key="1">
    <source>
        <dbReference type="ARBA" id="ARBA00001947"/>
    </source>
</evidence>
<dbReference type="OMA" id="HKNTIAL"/>
<evidence type="ECO:0000256" key="6">
    <source>
        <dbReference type="ARBA" id="ARBA00023049"/>
    </source>
</evidence>